<name>A0ACC1J8D4_9FUNG</name>
<dbReference type="EMBL" id="JANBPW010002275">
    <property type="protein sequence ID" value="KAJ1941378.1"/>
    <property type="molecule type" value="Genomic_DNA"/>
</dbReference>
<organism evidence="1 2">
    <name type="scientific">Linderina macrospora</name>
    <dbReference type="NCBI Taxonomy" id="4868"/>
    <lineage>
        <taxon>Eukaryota</taxon>
        <taxon>Fungi</taxon>
        <taxon>Fungi incertae sedis</taxon>
        <taxon>Zoopagomycota</taxon>
        <taxon>Kickxellomycotina</taxon>
        <taxon>Kickxellomycetes</taxon>
        <taxon>Kickxellales</taxon>
        <taxon>Kickxellaceae</taxon>
        <taxon>Linderina</taxon>
    </lineage>
</organism>
<dbReference type="Proteomes" id="UP001150603">
    <property type="component" value="Unassembled WGS sequence"/>
</dbReference>
<comment type="caution">
    <text evidence="1">The sequence shown here is derived from an EMBL/GenBank/DDBJ whole genome shotgun (WGS) entry which is preliminary data.</text>
</comment>
<proteinExistence type="predicted"/>
<protein>
    <submittedName>
        <fullName evidence="1">Uncharacterized protein</fullName>
    </submittedName>
</protein>
<evidence type="ECO:0000313" key="2">
    <source>
        <dbReference type="Proteomes" id="UP001150603"/>
    </source>
</evidence>
<keyword evidence="2" id="KW-1185">Reference proteome</keyword>
<accession>A0ACC1J8D4</accession>
<gene>
    <name evidence="1" type="ORF">FBU59_003515</name>
</gene>
<reference evidence="1" key="1">
    <citation type="submission" date="2022-07" db="EMBL/GenBank/DDBJ databases">
        <title>Phylogenomic reconstructions and comparative analyses of Kickxellomycotina fungi.</title>
        <authorList>
            <person name="Reynolds N.K."/>
            <person name="Stajich J.E."/>
            <person name="Barry K."/>
            <person name="Grigoriev I.V."/>
            <person name="Crous P."/>
            <person name="Smith M.E."/>
        </authorList>
    </citation>
    <scope>NUCLEOTIDE SEQUENCE</scope>
    <source>
        <strain evidence="1">NRRL 5244</strain>
    </source>
</reference>
<sequence length="73" mass="8186">MPDPSKECVLAKVTQFTCERGKYIVCRPIERLFKQCPGMPSVELVQQGDSFVDIKTHSDVMAWKADLAGVVKE</sequence>
<evidence type="ECO:0000313" key="1">
    <source>
        <dbReference type="EMBL" id="KAJ1941378.1"/>
    </source>
</evidence>